<dbReference type="RefSeq" id="WP_308985247.1">
    <property type="nucleotide sequence ID" value="NZ_JARXIC010000014.1"/>
</dbReference>
<reference evidence="6 7" key="1">
    <citation type="submission" date="2023-04" db="EMBL/GenBank/DDBJ databases">
        <title>A novel bacteria isolated from coastal sediment.</title>
        <authorList>
            <person name="Liu X.-J."/>
            <person name="Du Z.-J."/>
        </authorList>
    </citation>
    <scope>NUCLEOTIDE SEQUENCE [LARGE SCALE GENOMIC DNA]</scope>
    <source>
        <strain evidence="6 7">SDUM461004</strain>
    </source>
</reference>
<keyword evidence="2" id="KW-0479">Metal-binding</keyword>
<dbReference type="Gene3D" id="3.50.50.60">
    <property type="entry name" value="FAD/NAD(P)-binding domain"/>
    <property type="match status" value="1"/>
</dbReference>
<evidence type="ECO:0000256" key="1">
    <source>
        <dbReference type="ARBA" id="ARBA00022485"/>
    </source>
</evidence>
<keyword evidence="1" id="KW-0004">4Fe-4S</keyword>
<name>A0ABU1ALY1_9BACT</name>
<comment type="caution">
    <text evidence="6">The sequence shown here is derived from an EMBL/GenBank/DDBJ whole genome shotgun (WGS) entry which is preliminary data.</text>
</comment>
<accession>A0ABU1ALY1</accession>
<keyword evidence="5" id="KW-0411">Iron-sulfur</keyword>
<dbReference type="InterPro" id="IPR036188">
    <property type="entry name" value="FAD/NAD-bd_sf"/>
</dbReference>
<gene>
    <name evidence="6" type="ORF">QEH59_10115</name>
</gene>
<dbReference type="Pfam" id="PF12831">
    <property type="entry name" value="FAD_oxidored"/>
    <property type="match status" value="1"/>
</dbReference>
<keyword evidence="4" id="KW-0408">Iron</keyword>
<dbReference type="SUPFAM" id="SSF51905">
    <property type="entry name" value="FAD/NAD(P)-binding domain"/>
    <property type="match status" value="1"/>
</dbReference>
<evidence type="ECO:0000256" key="4">
    <source>
        <dbReference type="ARBA" id="ARBA00023004"/>
    </source>
</evidence>
<evidence type="ECO:0000313" key="7">
    <source>
        <dbReference type="Proteomes" id="UP001243717"/>
    </source>
</evidence>
<organism evidence="6 7">
    <name type="scientific">Thalassobacterium sedimentorum</name>
    <dbReference type="NCBI Taxonomy" id="3041258"/>
    <lineage>
        <taxon>Bacteria</taxon>
        <taxon>Pseudomonadati</taxon>
        <taxon>Verrucomicrobiota</taxon>
        <taxon>Opitutia</taxon>
        <taxon>Puniceicoccales</taxon>
        <taxon>Coraliomargaritaceae</taxon>
        <taxon>Thalassobacterium</taxon>
    </lineage>
</organism>
<dbReference type="PANTHER" id="PTHR43498">
    <property type="entry name" value="FERREDOXIN:COB-COM HETERODISULFIDE REDUCTASE SUBUNIT A"/>
    <property type="match status" value="1"/>
</dbReference>
<sequence>MNTKLVNEVHEVDVCVVGGGMSGLIAAIAAARRGSSVLLLHDRPVLGGNASSEVRMWIMGAHGRNKKEAGILEEIQLCNAHRNPSGSYSVWDSVLYEFATFTPGLTTLLNCSCNNLEMNNGRISSVDAWQLTTQTWHRVVAKLFIDCSGDSILAPLSGADTRCGRESREEFNESIAPLKSDLKTMGNSVLLQLEETTEAQDFTPPGWAYRFDEASNLPSRIGSSMGSNFWWIELGGLQNTIDDAELIRDELFKVAWGVWDYMKNAGPQAEKLKNWRLRWLGSLPGKRENRRYIGDHVLTQNDVQAGGLFEDIVAYGGWSMDDHHPAGLYYPGRATLYHKAPSPYGIPFRSLYSRNVANLLCAGRNISATHSALSSTRVMGTCSILGQAVGTAAALCVAQSITPRQITGSILDELQNQLMQDDCWLPGKIRDTSELMQAARIESSDATDLAALRDGHERNNDDAHAWVASIGSTLTLSWDEPRYVDCLRLVFDSDLSRRKEMPCKYPLKGRWMNMPQQLVRSFCVEIKTANGEWRMIKQVAENRRRLVVLPVCDDVIALRWTGHSTWGDAELRVFSIEAMESSMPLSFDPPKGLAWTEVISKLPSTDLAVPDNGCEEGTRGSSRVGA</sequence>
<evidence type="ECO:0000256" key="2">
    <source>
        <dbReference type="ARBA" id="ARBA00022723"/>
    </source>
</evidence>
<dbReference type="EMBL" id="JARXIC010000014">
    <property type="protein sequence ID" value="MDQ8194781.1"/>
    <property type="molecule type" value="Genomic_DNA"/>
</dbReference>
<dbReference type="InterPro" id="IPR039650">
    <property type="entry name" value="HdrA-like"/>
</dbReference>
<evidence type="ECO:0000256" key="5">
    <source>
        <dbReference type="ARBA" id="ARBA00023014"/>
    </source>
</evidence>
<keyword evidence="3" id="KW-0560">Oxidoreductase</keyword>
<evidence type="ECO:0000256" key="3">
    <source>
        <dbReference type="ARBA" id="ARBA00023002"/>
    </source>
</evidence>
<dbReference type="PANTHER" id="PTHR43498:SF1">
    <property type="entry name" value="COB--COM HETERODISULFIDE REDUCTASE IRON-SULFUR SUBUNIT A"/>
    <property type="match status" value="1"/>
</dbReference>
<protein>
    <submittedName>
        <fullName evidence="6">FAD-dependent oxidoreductase</fullName>
    </submittedName>
</protein>
<evidence type="ECO:0000313" key="6">
    <source>
        <dbReference type="EMBL" id="MDQ8194781.1"/>
    </source>
</evidence>
<keyword evidence="7" id="KW-1185">Reference proteome</keyword>
<dbReference type="Proteomes" id="UP001243717">
    <property type="component" value="Unassembled WGS sequence"/>
</dbReference>
<proteinExistence type="predicted"/>